<proteinExistence type="predicted"/>
<reference evidence="2" key="1">
    <citation type="submission" date="2014-12" db="EMBL/GenBank/DDBJ databases">
        <title>Insight into the proteome of Arion vulgaris.</title>
        <authorList>
            <person name="Aradska J."/>
            <person name="Bulat T."/>
            <person name="Smidak R."/>
            <person name="Sarate P."/>
            <person name="Gangsoo J."/>
            <person name="Sialana F."/>
            <person name="Bilban M."/>
            <person name="Lubec G."/>
        </authorList>
    </citation>
    <scope>NUCLEOTIDE SEQUENCE</scope>
    <source>
        <tissue evidence="2">Skin</tissue>
    </source>
</reference>
<feature type="compositionally biased region" description="Basic and acidic residues" evidence="1">
    <location>
        <begin position="63"/>
        <end position="73"/>
    </location>
</feature>
<evidence type="ECO:0000313" key="2">
    <source>
        <dbReference type="EMBL" id="CEK76700.1"/>
    </source>
</evidence>
<feature type="compositionally biased region" description="Polar residues" evidence="1">
    <location>
        <begin position="49"/>
        <end position="62"/>
    </location>
</feature>
<sequence length="97" mass="11262">MERTTKEKSDVINEDDMLLKVRNPFTDKERLMGSTDVSQVTSKEEQEQSRGNSKNSELITEENNLKHDHAERIDSKEIVEYDAKYSVRKDAGEEKND</sequence>
<gene>
    <name evidence="2" type="primary">ORF101122</name>
</gene>
<protein>
    <submittedName>
        <fullName evidence="2">Uncharacterized protein</fullName>
    </submittedName>
</protein>
<feature type="region of interest" description="Disordered" evidence="1">
    <location>
        <begin position="23"/>
        <end position="73"/>
    </location>
</feature>
<accession>A0A0B7A9N1</accession>
<evidence type="ECO:0000256" key="1">
    <source>
        <dbReference type="SAM" id="MobiDB-lite"/>
    </source>
</evidence>
<dbReference type="EMBL" id="HACG01029835">
    <property type="protein sequence ID" value="CEK76700.1"/>
    <property type="molecule type" value="Transcribed_RNA"/>
</dbReference>
<dbReference type="AlphaFoldDB" id="A0A0B7A9N1"/>
<organism evidence="2">
    <name type="scientific">Arion vulgaris</name>
    <dbReference type="NCBI Taxonomy" id="1028688"/>
    <lineage>
        <taxon>Eukaryota</taxon>
        <taxon>Metazoa</taxon>
        <taxon>Spiralia</taxon>
        <taxon>Lophotrochozoa</taxon>
        <taxon>Mollusca</taxon>
        <taxon>Gastropoda</taxon>
        <taxon>Heterobranchia</taxon>
        <taxon>Euthyneura</taxon>
        <taxon>Panpulmonata</taxon>
        <taxon>Eupulmonata</taxon>
        <taxon>Stylommatophora</taxon>
        <taxon>Helicina</taxon>
        <taxon>Arionoidea</taxon>
        <taxon>Arionidae</taxon>
        <taxon>Arion</taxon>
    </lineage>
</organism>
<feature type="non-terminal residue" evidence="2">
    <location>
        <position position="97"/>
    </location>
</feature>
<name>A0A0B7A9N1_9EUPU</name>